<dbReference type="Pfam" id="PF03816">
    <property type="entry name" value="LytR_cpsA_psr"/>
    <property type="match status" value="1"/>
</dbReference>
<reference evidence="5 6" key="1">
    <citation type="submission" date="2020-07" db="EMBL/GenBank/DDBJ databases">
        <title>Complete genome and description of Corynebacterium incognita strain Marseille-Q3630 sp. nov.</title>
        <authorList>
            <person name="Boxberger M."/>
        </authorList>
    </citation>
    <scope>NUCLEOTIDE SEQUENCE [LARGE SCALE GENOMIC DNA]</scope>
    <source>
        <strain evidence="5 6">Marseille-Q3630</strain>
    </source>
</reference>
<feature type="domain" description="Cell envelope-related transcriptional attenuator" evidence="4">
    <location>
        <begin position="209"/>
        <end position="351"/>
    </location>
</feature>
<protein>
    <submittedName>
        <fullName evidence="5">LCP family protein</fullName>
    </submittedName>
</protein>
<feature type="compositionally biased region" description="Low complexity" evidence="2">
    <location>
        <begin position="80"/>
        <end position="94"/>
    </location>
</feature>
<comment type="similarity">
    <text evidence="1">Belongs to the LytR/CpsA/Psr (LCP) family.</text>
</comment>
<dbReference type="EMBL" id="CP059404">
    <property type="protein sequence ID" value="QNE90338.1"/>
    <property type="molecule type" value="Genomic_DNA"/>
</dbReference>
<evidence type="ECO:0000256" key="2">
    <source>
        <dbReference type="SAM" id="MobiDB-lite"/>
    </source>
</evidence>
<dbReference type="PANTHER" id="PTHR33392:SF6">
    <property type="entry name" value="POLYISOPRENYL-TEICHOIC ACID--PEPTIDOGLYCAN TEICHOIC ACID TRANSFERASE TAGU"/>
    <property type="match status" value="1"/>
</dbReference>
<feature type="compositionally biased region" description="Low complexity" evidence="2">
    <location>
        <begin position="47"/>
        <end position="57"/>
    </location>
</feature>
<keyword evidence="3" id="KW-1133">Transmembrane helix</keyword>
<evidence type="ECO:0000313" key="6">
    <source>
        <dbReference type="Proteomes" id="UP000515743"/>
    </source>
</evidence>
<dbReference type="KEGG" id="cik:H0194_05030"/>
<dbReference type="RefSeq" id="WP_185176711.1">
    <property type="nucleotide sequence ID" value="NZ_CP059404.1"/>
</dbReference>
<dbReference type="NCBIfam" id="TIGR00350">
    <property type="entry name" value="lytR_cpsA_psr"/>
    <property type="match status" value="1"/>
</dbReference>
<evidence type="ECO:0000256" key="3">
    <source>
        <dbReference type="SAM" id="Phobius"/>
    </source>
</evidence>
<dbReference type="AlphaFoldDB" id="A0A7G7CRX2"/>
<sequence length="429" mass="46558">MTQRGGDDYVTGPDGEPLRDRYGRPVRRRGTPPPPRNTPFAGEPRQRQQPAQRSAQRPPRRQSPPDSYRLPPEPTRFDLPRQQAAPSRQQAAPSRLEEDLYSVPRSYQPPGASRSKAPARKALRGVRGLVSRFGCLGCIGWPLAIIVVLTLVLTLWTDGRLTRVDATPPTKVNNTAGTNWLLVGSDSRQGLSDKDIERLGTGGDVGVGRTDTIMLLHIPKKGKAQLVSVPRDSYVSIPGFGEDKINAAFTYGGPELLTQTLEQETGLRIDHYAEVGMGGLASVVDAVGGVNMCLDEPIDDPLAGISLQAGCQDMKGPEALGYVRTRATAQGDLDRVQRQREFFAALLDKVTKPSTLLNPIKFVSLVNNTASSFIVGEGDHVWHLARVALAMRSGVETKTVPLGGFADTAVGSVILWDEEQTAALWESMK</sequence>
<dbReference type="InterPro" id="IPR004474">
    <property type="entry name" value="LytR_CpsA_psr"/>
</dbReference>
<feature type="transmembrane region" description="Helical" evidence="3">
    <location>
        <begin position="129"/>
        <end position="156"/>
    </location>
</feature>
<keyword evidence="3" id="KW-0812">Transmembrane</keyword>
<organism evidence="5 6">
    <name type="scientific">Corynebacterium incognita</name>
    <dbReference type="NCBI Taxonomy" id="2754725"/>
    <lineage>
        <taxon>Bacteria</taxon>
        <taxon>Bacillati</taxon>
        <taxon>Actinomycetota</taxon>
        <taxon>Actinomycetes</taxon>
        <taxon>Mycobacteriales</taxon>
        <taxon>Corynebacteriaceae</taxon>
        <taxon>Corynebacterium</taxon>
    </lineage>
</organism>
<evidence type="ECO:0000256" key="1">
    <source>
        <dbReference type="ARBA" id="ARBA00006068"/>
    </source>
</evidence>
<dbReference type="Proteomes" id="UP000515743">
    <property type="component" value="Chromosome"/>
</dbReference>
<proteinExistence type="inferred from homology"/>
<dbReference type="InterPro" id="IPR050922">
    <property type="entry name" value="LytR/CpsA/Psr_CW_biosynth"/>
</dbReference>
<dbReference type="Gene3D" id="3.40.630.190">
    <property type="entry name" value="LCP protein"/>
    <property type="match status" value="1"/>
</dbReference>
<feature type="region of interest" description="Disordered" evidence="2">
    <location>
        <begin position="1"/>
        <end position="120"/>
    </location>
</feature>
<keyword evidence="3" id="KW-0472">Membrane</keyword>
<accession>A0A7G7CRX2</accession>
<gene>
    <name evidence="5" type="ORF">H0194_05030</name>
</gene>
<name>A0A7G7CRX2_9CORY</name>
<keyword evidence="6" id="KW-1185">Reference proteome</keyword>
<dbReference type="PANTHER" id="PTHR33392">
    <property type="entry name" value="POLYISOPRENYL-TEICHOIC ACID--PEPTIDOGLYCAN TEICHOIC ACID TRANSFERASE TAGU"/>
    <property type="match status" value="1"/>
</dbReference>
<evidence type="ECO:0000259" key="4">
    <source>
        <dbReference type="Pfam" id="PF03816"/>
    </source>
</evidence>
<evidence type="ECO:0000313" key="5">
    <source>
        <dbReference type="EMBL" id="QNE90338.1"/>
    </source>
</evidence>